<dbReference type="GO" id="GO:0008622">
    <property type="term" value="C:epsilon DNA polymerase complex"/>
    <property type="evidence" value="ECO:0007669"/>
    <property type="project" value="UniProtKB-UniRule"/>
</dbReference>
<dbReference type="Gene3D" id="3.60.21.50">
    <property type="match status" value="1"/>
</dbReference>
<dbReference type="PIRSF" id="PIRSF000799">
    <property type="entry name" value="DNA_pol_eps_2"/>
    <property type="match status" value="1"/>
</dbReference>
<dbReference type="InterPro" id="IPR007185">
    <property type="entry name" value="DNA_pol_a/d/e_bsu"/>
</dbReference>
<dbReference type="GO" id="GO:0006261">
    <property type="term" value="P:DNA-templated DNA replication"/>
    <property type="evidence" value="ECO:0007669"/>
    <property type="project" value="InterPro"/>
</dbReference>
<reference evidence="8" key="1">
    <citation type="submission" date="2022-07" db="EMBL/GenBank/DDBJ databases">
        <title>Genome analysis of Parmales, a sister group of diatoms, reveals the evolutionary specialization of diatoms from phago-mixotrophs to photoautotrophs.</title>
        <authorList>
            <person name="Ban H."/>
            <person name="Sato S."/>
            <person name="Yoshikawa S."/>
            <person name="Kazumasa Y."/>
            <person name="Nakamura Y."/>
            <person name="Ichinomiya M."/>
            <person name="Saitoh K."/>
            <person name="Sato N."/>
            <person name="Blanc-Mathieu R."/>
            <person name="Endo H."/>
            <person name="Kuwata A."/>
            <person name="Ogata H."/>
        </authorList>
    </citation>
    <scope>NUCLEOTIDE SEQUENCE</scope>
</reference>
<evidence type="ECO:0000256" key="6">
    <source>
        <dbReference type="PIRNR" id="PIRNR000799"/>
    </source>
</evidence>
<keyword evidence="4 6" id="KW-0238">DNA-binding</keyword>
<accession>A0A9W6ZB62</accession>
<dbReference type="GO" id="GO:0003677">
    <property type="term" value="F:DNA binding"/>
    <property type="evidence" value="ECO:0007669"/>
    <property type="project" value="UniProtKB-UniRule"/>
</dbReference>
<evidence type="ECO:0000259" key="7">
    <source>
        <dbReference type="Pfam" id="PF04042"/>
    </source>
</evidence>
<evidence type="ECO:0000256" key="3">
    <source>
        <dbReference type="ARBA" id="ARBA00022705"/>
    </source>
</evidence>
<comment type="similarity">
    <text evidence="2 6">Belongs to the DNA polymerase epsilon subunit B family.</text>
</comment>
<keyword evidence="9" id="KW-1185">Reference proteome</keyword>
<protein>
    <recommendedName>
        <fullName evidence="6">DNA polymerase epsilon subunit</fullName>
    </recommendedName>
    <alternativeName>
        <fullName evidence="6">DNA polymerase II subunit 2</fullName>
    </alternativeName>
</protein>
<organism evidence="8 9">
    <name type="scientific">Triparma retinervis</name>
    <dbReference type="NCBI Taxonomy" id="2557542"/>
    <lineage>
        <taxon>Eukaryota</taxon>
        <taxon>Sar</taxon>
        <taxon>Stramenopiles</taxon>
        <taxon>Ochrophyta</taxon>
        <taxon>Bolidophyceae</taxon>
        <taxon>Parmales</taxon>
        <taxon>Triparmaceae</taxon>
        <taxon>Triparma</taxon>
    </lineage>
</organism>
<evidence type="ECO:0000313" key="8">
    <source>
        <dbReference type="EMBL" id="GMH50954.1"/>
    </source>
</evidence>
<dbReference type="Pfam" id="PF04042">
    <property type="entry name" value="DNA_pol_E_B"/>
    <property type="match status" value="1"/>
</dbReference>
<evidence type="ECO:0000256" key="5">
    <source>
        <dbReference type="ARBA" id="ARBA00023242"/>
    </source>
</evidence>
<proteinExistence type="inferred from homology"/>
<evidence type="ECO:0000313" key="9">
    <source>
        <dbReference type="Proteomes" id="UP001165082"/>
    </source>
</evidence>
<dbReference type="Proteomes" id="UP001165082">
    <property type="component" value="Unassembled WGS sequence"/>
</dbReference>
<sequence>MPSSSSFPPQFLHRTFKSSGLYLSSSCVAPLQNLLAHESRADRTSALDSIIKTLKSTLDKNRVELFDLENVVERLTRDESDEQDQAIELISAFDSLPPSPSSSLHPGVGERAEMFQNRYKEVMKRVQDNEVFQVSNIGRSASENGIKLDKIGALLGRPAGTSVFLLCLITPGRLEDDTGSALASYSPDLNPTDGYVTENSIVLVEGRIKGQSEGQVEIEVKEIHHPPYANRKEPEMQTKGKEDQMVIVMAEVNLDSDRVMENVMKVLTGFEDMLQSQLSEDPTFPPPVVVMMGSFTSKKSIHTRSGRAAYRGGWSRLSHVISLHPTMASRARFVFIPGSNDPTPAPLPQMPIPEYFTGPIRDNGGVRAHFASNPCRLKFAGREVVFFNRPSLAQSLSSSASLSADPGTGDLEHTFKTVLDQGHLSPLPLDQCPVYWNLDRSLSLSPPPHGLVLGASAAGRGGAGNTALHYSPDPERDGTHCVETGRFDLGDGEFVCYYPETGEAEFSSVG</sequence>
<feature type="domain" description="DNA polymerase alpha/delta/epsilon subunit B" evidence="7">
    <location>
        <begin position="246"/>
        <end position="455"/>
    </location>
</feature>
<evidence type="ECO:0000256" key="2">
    <source>
        <dbReference type="ARBA" id="ARBA00009560"/>
    </source>
</evidence>
<keyword evidence="3 6" id="KW-0235">DNA replication</keyword>
<name>A0A9W6ZB62_9STRA</name>
<dbReference type="EMBL" id="BRXZ01001963">
    <property type="protein sequence ID" value="GMH50954.1"/>
    <property type="molecule type" value="Genomic_DNA"/>
</dbReference>
<comment type="subcellular location">
    <subcellularLocation>
        <location evidence="1 6">Nucleus</location>
    </subcellularLocation>
</comment>
<evidence type="ECO:0000256" key="4">
    <source>
        <dbReference type="ARBA" id="ARBA00023125"/>
    </source>
</evidence>
<dbReference type="PANTHER" id="PTHR12708">
    <property type="entry name" value="DNA POLYMERASE EPSILON SUBUNIT B"/>
    <property type="match status" value="1"/>
</dbReference>
<dbReference type="InterPro" id="IPR016266">
    <property type="entry name" value="POLE2"/>
</dbReference>
<dbReference type="PANTHER" id="PTHR12708:SF0">
    <property type="entry name" value="DNA POLYMERASE EPSILON SUBUNIT 2"/>
    <property type="match status" value="1"/>
</dbReference>
<gene>
    <name evidence="8" type="ORF">TrRE_jg12996</name>
</gene>
<evidence type="ECO:0000256" key="1">
    <source>
        <dbReference type="ARBA" id="ARBA00004123"/>
    </source>
</evidence>
<dbReference type="GO" id="GO:0042276">
    <property type="term" value="P:error-prone translesion synthesis"/>
    <property type="evidence" value="ECO:0007669"/>
    <property type="project" value="TreeGrafter"/>
</dbReference>
<dbReference type="AlphaFoldDB" id="A0A9W6ZB62"/>
<comment type="caution">
    <text evidence="8">The sequence shown here is derived from an EMBL/GenBank/DDBJ whole genome shotgun (WGS) entry which is preliminary data.</text>
</comment>
<keyword evidence="5 6" id="KW-0539">Nucleus</keyword>
<dbReference type="OrthoDB" id="10254730at2759"/>
<comment type="function">
    <text evidence="6">Participates in DNA repair and in chromosomal DNA replication.</text>
</comment>